<gene>
    <name evidence="9" type="ORF">EAI46_31820</name>
</gene>
<evidence type="ECO:0000256" key="7">
    <source>
        <dbReference type="ARBA" id="ARBA00023136"/>
    </source>
</evidence>
<evidence type="ECO:0000256" key="4">
    <source>
        <dbReference type="ARBA" id="ARBA00022475"/>
    </source>
</evidence>
<dbReference type="EMBL" id="RDDM01000994">
    <property type="protein sequence ID" value="RLY47285.1"/>
    <property type="molecule type" value="Genomic_DNA"/>
</dbReference>
<reference evidence="9 10" key="1">
    <citation type="submission" date="2018-10" db="EMBL/GenBank/DDBJ databases">
        <title>Comparison of Escherichia coli isolates recovered from retail chicken and from chicken fecal samples by antimicrobial susceptibility test and whole genome sequencing.</title>
        <authorList>
            <person name="Tang B."/>
            <person name="Ma Y."/>
            <person name="He X."/>
            <person name="Cao L."/>
            <person name="Xia X."/>
            <person name="Yang H."/>
        </authorList>
    </citation>
    <scope>NUCLEOTIDE SEQUENCE [LARGE SCALE GENOMIC DNA]</scope>
    <source>
        <strain evidence="9 10">CMJH98b</strain>
    </source>
</reference>
<evidence type="ECO:0000256" key="2">
    <source>
        <dbReference type="ARBA" id="ARBA00007935"/>
    </source>
</evidence>
<comment type="similarity">
    <text evidence="2">Belongs to the binding-protein-dependent transport system permease family. FecCD subfamily.</text>
</comment>
<name>A0A3L9HBK9_ECOLX</name>
<evidence type="ECO:0000256" key="1">
    <source>
        <dbReference type="ARBA" id="ARBA00004651"/>
    </source>
</evidence>
<feature type="transmembrane region" description="Helical" evidence="8">
    <location>
        <begin position="104"/>
        <end position="128"/>
    </location>
</feature>
<keyword evidence="4" id="KW-1003">Cell membrane</keyword>
<dbReference type="Gene3D" id="1.10.3470.10">
    <property type="entry name" value="ABC transporter involved in vitamin B12 uptake, BtuC"/>
    <property type="match status" value="1"/>
</dbReference>
<evidence type="ECO:0000256" key="3">
    <source>
        <dbReference type="ARBA" id="ARBA00022448"/>
    </source>
</evidence>
<dbReference type="GO" id="GO:0033214">
    <property type="term" value="P:siderophore-iron import into cell"/>
    <property type="evidence" value="ECO:0007669"/>
    <property type="project" value="TreeGrafter"/>
</dbReference>
<protein>
    <submittedName>
        <fullName evidence="9">Iron-enterobactin ABC transporter permease</fullName>
    </submittedName>
</protein>
<keyword evidence="5 8" id="KW-0812">Transmembrane</keyword>
<dbReference type="GO" id="GO:0022857">
    <property type="term" value="F:transmembrane transporter activity"/>
    <property type="evidence" value="ECO:0007669"/>
    <property type="project" value="InterPro"/>
</dbReference>
<keyword evidence="7 8" id="KW-0472">Membrane</keyword>
<feature type="non-terminal residue" evidence="9">
    <location>
        <position position="131"/>
    </location>
</feature>
<dbReference type="PROSITE" id="PS51257">
    <property type="entry name" value="PROKAR_LIPOPROTEIN"/>
    <property type="match status" value="1"/>
</dbReference>
<accession>A0A3L9HBK9</accession>
<sequence length="131" mass="13700">MIYVSRRLLITCLLLISACVVAGIWGLRSGAVTLETSQVFAALMGDAPRSMTMVVTEWRLPRVLMALLIGAALGVSGAIFQSLMRNPLGSPDVMGFNTGAWSGVLVAMVLFGQDLTAIALSAMVGGIVTSL</sequence>
<dbReference type="Proteomes" id="UP000281340">
    <property type="component" value="Unassembled WGS sequence"/>
</dbReference>
<dbReference type="PANTHER" id="PTHR30472:SF24">
    <property type="entry name" value="FERRIC ENTEROBACTIN TRANSPORT SYSTEM PERMEASE PROTEIN FEPG"/>
    <property type="match status" value="1"/>
</dbReference>
<dbReference type="PANTHER" id="PTHR30472">
    <property type="entry name" value="FERRIC ENTEROBACTIN TRANSPORT SYSTEM PERMEASE PROTEIN"/>
    <property type="match status" value="1"/>
</dbReference>
<dbReference type="InterPro" id="IPR037294">
    <property type="entry name" value="ABC_BtuC-like"/>
</dbReference>
<proteinExistence type="inferred from homology"/>
<evidence type="ECO:0000313" key="10">
    <source>
        <dbReference type="Proteomes" id="UP000281340"/>
    </source>
</evidence>
<dbReference type="InterPro" id="IPR000522">
    <property type="entry name" value="ABC_transptr_permease_BtuC"/>
</dbReference>
<dbReference type="AlphaFoldDB" id="A0A3L9HBK9"/>
<dbReference type="SUPFAM" id="SSF81345">
    <property type="entry name" value="ABC transporter involved in vitamin B12 uptake, BtuC"/>
    <property type="match status" value="1"/>
</dbReference>
<evidence type="ECO:0000256" key="5">
    <source>
        <dbReference type="ARBA" id="ARBA00022692"/>
    </source>
</evidence>
<comment type="caution">
    <text evidence="9">The sequence shown here is derived from an EMBL/GenBank/DDBJ whole genome shotgun (WGS) entry which is preliminary data.</text>
</comment>
<comment type="subcellular location">
    <subcellularLocation>
        <location evidence="1">Cell membrane</location>
        <topology evidence="1">Multi-pass membrane protein</topology>
    </subcellularLocation>
</comment>
<keyword evidence="3" id="KW-0813">Transport</keyword>
<keyword evidence="6 8" id="KW-1133">Transmembrane helix</keyword>
<evidence type="ECO:0000313" key="9">
    <source>
        <dbReference type="EMBL" id="RLY47285.1"/>
    </source>
</evidence>
<organism evidence="9 10">
    <name type="scientific">Escherichia coli</name>
    <dbReference type="NCBI Taxonomy" id="562"/>
    <lineage>
        <taxon>Bacteria</taxon>
        <taxon>Pseudomonadati</taxon>
        <taxon>Pseudomonadota</taxon>
        <taxon>Gammaproteobacteria</taxon>
        <taxon>Enterobacterales</taxon>
        <taxon>Enterobacteriaceae</taxon>
        <taxon>Escherichia</taxon>
    </lineage>
</organism>
<dbReference type="Pfam" id="PF01032">
    <property type="entry name" value="FecCD"/>
    <property type="match status" value="1"/>
</dbReference>
<evidence type="ECO:0000256" key="6">
    <source>
        <dbReference type="ARBA" id="ARBA00022989"/>
    </source>
</evidence>
<dbReference type="GO" id="GO:0005886">
    <property type="term" value="C:plasma membrane"/>
    <property type="evidence" value="ECO:0007669"/>
    <property type="project" value="UniProtKB-SubCell"/>
</dbReference>
<evidence type="ECO:0000256" key="8">
    <source>
        <dbReference type="SAM" id="Phobius"/>
    </source>
</evidence>
<feature type="transmembrane region" description="Helical" evidence="8">
    <location>
        <begin position="65"/>
        <end position="83"/>
    </location>
</feature>